<feature type="non-terminal residue" evidence="1">
    <location>
        <position position="76"/>
    </location>
</feature>
<keyword evidence="2" id="KW-1185">Reference proteome</keyword>
<proteinExistence type="predicted"/>
<gene>
    <name evidence="1" type="ORF">A2U01_0100179</name>
</gene>
<comment type="caution">
    <text evidence="1">The sequence shown here is derived from an EMBL/GenBank/DDBJ whole genome shotgun (WGS) entry which is preliminary data.</text>
</comment>
<feature type="non-terminal residue" evidence="1">
    <location>
        <position position="1"/>
    </location>
</feature>
<dbReference type="Proteomes" id="UP000265520">
    <property type="component" value="Unassembled WGS sequence"/>
</dbReference>
<name>A0A392USB6_9FABA</name>
<organism evidence="1 2">
    <name type="scientific">Trifolium medium</name>
    <dbReference type="NCBI Taxonomy" id="97028"/>
    <lineage>
        <taxon>Eukaryota</taxon>
        <taxon>Viridiplantae</taxon>
        <taxon>Streptophyta</taxon>
        <taxon>Embryophyta</taxon>
        <taxon>Tracheophyta</taxon>
        <taxon>Spermatophyta</taxon>
        <taxon>Magnoliopsida</taxon>
        <taxon>eudicotyledons</taxon>
        <taxon>Gunneridae</taxon>
        <taxon>Pentapetalae</taxon>
        <taxon>rosids</taxon>
        <taxon>fabids</taxon>
        <taxon>Fabales</taxon>
        <taxon>Fabaceae</taxon>
        <taxon>Papilionoideae</taxon>
        <taxon>50 kb inversion clade</taxon>
        <taxon>NPAAA clade</taxon>
        <taxon>Hologalegina</taxon>
        <taxon>IRL clade</taxon>
        <taxon>Trifolieae</taxon>
        <taxon>Trifolium</taxon>
    </lineage>
</organism>
<evidence type="ECO:0000313" key="2">
    <source>
        <dbReference type="Proteomes" id="UP000265520"/>
    </source>
</evidence>
<sequence length="76" mass="8160">EKVSTVPAHPYRQIPGLETQISEDRSFKSLLVRDKARAEGSEATDGRAATGGGVQKKLRAHNFGDVAPLELCVIDA</sequence>
<dbReference type="AlphaFoldDB" id="A0A392USB6"/>
<evidence type="ECO:0000313" key="1">
    <source>
        <dbReference type="EMBL" id="MCI78908.1"/>
    </source>
</evidence>
<reference evidence="1 2" key="1">
    <citation type="journal article" date="2018" name="Front. Plant Sci.">
        <title>Red Clover (Trifolium pratense) and Zigzag Clover (T. medium) - A Picture of Genomic Similarities and Differences.</title>
        <authorList>
            <person name="Dluhosova J."/>
            <person name="Istvanek J."/>
            <person name="Nedelnik J."/>
            <person name="Repkova J."/>
        </authorList>
    </citation>
    <scope>NUCLEOTIDE SEQUENCE [LARGE SCALE GENOMIC DNA]</scope>
    <source>
        <strain evidence="2">cv. 10/8</strain>
        <tissue evidence="1">Leaf</tissue>
    </source>
</reference>
<accession>A0A392USB6</accession>
<protein>
    <submittedName>
        <fullName evidence="1">Uncharacterized protein</fullName>
    </submittedName>
</protein>
<dbReference type="EMBL" id="LXQA010961671">
    <property type="protein sequence ID" value="MCI78908.1"/>
    <property type="molecule type" value="Genomic_DNA"/>
</dbReference>